<keyword evidence="2" id="KW-0645">Protease</keyword>
<evidence type="ECO:0000313" key="12">
    <source>
        <dbReference type="Proteomes" id="UP001597018"/>
    </source>
</evidence>
<keyword evidence="4 11" id="KW-0808">Transferase</keyword>
<keyword evidence="3 11" id="KW-0328">Glycosyltransferase</keyword>
<accession>A0ABW3FZH2</accession>
<dbReference type="EC" id="2.4.-.-" evidence="11"/>
<proteinExistence type="predicted"/>
<dbReference type="InterPro" id="IPR001460">
    <property type="entry name" value="PCN-bd_Tpept"/>
</dbReference>
<dbReference type="Gene3D" id="1.10.3810.10">
    <property type="entry name" value="Biosynthetic peptidoglycan transglycosylase-like"/>
    <property type="match status" value="1"/>
</dbReference>
<evidence type="ECO:0000313" key="11">
    <source>
        <dbReference type="EMBL" id="MFD0922680.1"/>
    </source>
</evidence>
<dbReference type="PANTHER" id="PTHR32282">
    <property type="entry name" value="BINDING PROTEIN TRANSPEPTIDASE, PUTATIVE-RELATED"/>
    <property type="match status" value="1"/>
</dbReference>
<comment type="catalytic activity">
    <reaction evidence="8">
        <text>[GlcNAc-(1-&gt;4)-Mur2Ac(oyl-L-Ala-gamma-D-Glu-L-Lys-D-Ala-D-Ala)](n)-di-trans,octa-cis-undecaprenyl diphosphate + beta-D-GlcNAc-(1-&gt;4)-Mur2Ac(oyl-L-Ala-gamma-D-Glu-L-Lys-D-Ala-D-Ala)-di-trans,octa-cis-undecaprenyl diphosphate = [GlcNAc-(1-&gt;4)-Mur2Ac(oyl-L-Ala-gamma-D-Glu-L-Lys-D-Ala-D-Ala)](n+1)-di-trans,octa-cis-undecaprenyl diphosphate + di-trans,octa-cis-undecaprenyl diphosphate + H(+)</text>
        <dbReference type="Rhea" id="RHEA:23708"/>
        <dbReference type="Rhea" id="RHEA-COMP:9602"/>
        <dbReference type="Rhea" id="RHEA-COMP:9603"/>
        <dbReference type="ChEBI" id="CHEBI:15378"/>
        <dbReference type="ChEBI" id="CHEBI:58405"/>
        <dbReference type="ChEBI" id="CHEBI:60033"/>
        <dbReference type="ChEBI" id="CHEBI:78435"/>
        <dbReference type="EC" id="2.4.99.28"/>
    </reaction>
</comment>
<comment type="catalytic activity">
    <reaction evidence="7">
        <text>Preferential cleavage: (Ac)2-L-Lys-D-Ala-|-D-Ala. Also transpeptidation of peptidyl-alanyl moieties that are N-acyl substituents of D-alanine.</text>
        <dbReference type="EC" id="3.4.16.4"/>
    </reaction>
</comment>
<evidence type="ECO:0000256" key="2">
    <source>
        <dbReference type="ARBA" id="ARBA00022670"/>
    </source>
</evidence>
<feature type="domain" description="Penicillin-binding protein transpeptidase" evidence="9">
    <location>
        <begin position="369"/>
        <end position="624"/>
    </location>
</feature>
<keyword evidence="12" id="KW-1185">Reference proteome</keyword>
<sequence>MPGFRARGLALKMLGLCVLAGVLLACALMPAAVGAGEVVDSSSHAMSSMSASLSRQDMPEASTILDSDGVPMAYVYRDYRIETPPEQVPDTMKAAVTAVEDKRFWDHGPIDVQGTLRAIATDAIRGGTVQGASTITQQYVKNYLEYVAASTPIEAQKAHADTIARKLREARIAVDIEHTMTKEQILDGYLNVVPFGNQTFGIGAAAQTYFGTTPDKLTIPQSALLAALVNAPGALNPQSNPQEALARRNMVIDLMTDPHNSLRITKQQAEEAKRAPLGILSPLGRPPNGCVGLGDSATSGFFCNYVTNYLERVGLDTDKLKTGGYTVRTTMDRHATEAAAQAAKAQVPAKTPGIANAMAIVEPGKDGHKVRALVANRDYGNDADQGETAYDIVSKVQPFGAGSIYKVFTAAAALEQGMSINDVVDVPPSYTSQVYKSGTAPYTVGNAEGVAPGPRTLQMALATSPNTAFVALEEKVGLNNVVDMASRLGLRTSINGVNAAGQPLKADGSNGPSLGESIKKNNRGAFTLGYTPTSVLELSNVAATVMSHGTYCPPNPIEQVTDRAGKPVPLNIEPCQQVLPPQVADELAQGMSKDDTDGTSKVAAQAAGWNRPVMAKTGTTEQSQSAGFLGATPQLAGAVLTYADGSHPQGICDGGGDAPPYLCGSNGNIYGGKVPARTWYAAMNQILAGQPVLPLPGGPPQ</sequence>
<evidence type="ECO:0000259" key="10">
    <source>
        <dbReference type="Pfam" id="PF00912"/>
    </source>
</evidence>
<comment type="caution">
    <text evidence="11">The sequence shown here is derived from an EMBL/GenBank/DDBJ whole genome shotgun (WGS) entry which is preliminary data.</text>
</comment>
<dbReference type="SUPFAM" id="SSF56601">
    <property type="entry name" value="beta-lactamase/transpeptidase-like"/>
    <property type="match status" value="1"/>
</dbReference>
<dbReference type="InterPro" id="IPR050396">
    <property type="entry name" value="Glycosyltr_51/Transpeptidase"/>
</dbReference>
<gene>
    <name evidence="11" type="ORF">ACFQ16_23285</name>
</gene>
<reference evidence="12" key="1">
    <citation type="journal article" date="2019" name="Int. J. Syst. Evol. Microbiol.">
        <title>The Global Catalogue of Microorganisms (GCM) 10K type strain sequencing project: providing services to taxonomists for standard genome sequencing and annotation.</title>
        <authorList>
            <consortium name="The Broad Institute Genomics Platform"/>
            <consortium name="The Broad Institute Genome Sequencing Center for Infectious Disease"/>
            <person name="Wu L."/>
            <person name="Ma J."/>
        </authorList>
    </citation>
    <scope>NUCLEOTIDE SEQUENCE [LARGE SCALE GENOMIC DNA]</scope>
    <source>
        <strain evidence="12">CCUG 56401</strain>
    </source>
</reference>
<dbReference type="PANTHER" id="PTHR32282:SF33">
    <property type="entry name" value="PEPTIDOGLYCAN GLYCOSYLTRANSFERASE"/>
    <property type="match status" value="1"/>
</dbReference>
<feature type="domain" description="Glycosyl transferase family 51" evidence="10">
    <location>
        <begin position="77"/>
        <end position="255"/>
    </location>
</feature>
<keyword evidence="5" id="KW-0378">Hydrolase</keyword>
<dbReference type="InterPro" id="IPR023346">
    <property type="entry name" value="Lysozyme-like_dom_sf"/>
</dbReference>
<dbReference type="Pfam" id="PF00905">
    <property type="entry name" value="Transpeptidase"/>
    <property type="match status" value="1"/>
</dbReference>
<keyword evidence="6" id="KW-0511">Multifunctional enzyme</keyword>
<dbReference type="PROSITE" id="PS51257">
    <property type="entry name" value="PROKAR_LIPOPROTEIN"/>
    <property type="match status" value="1"/>
</dbReference>
<evidence type="ECO:0000256" key="6">
    <source>
        <dbReference type="ARBA" id="ARBA00023268"/>
    </source>
</evidence>
<organism evidence="11 12">
    <name type="scientific">Saccharopolyspora rosea</name>
    <dbReference type="NCBI Taxonomy" id="524884"/>
    <lineage>
        <taxon>Bacteria</taxon>
        <taxon>Bacillati</taxon>
        <taxon>Actinomycetota</taxon>
        <taxon>Actinomycetes</taxon>
        <taxon>Pseudonocardiales</taxon>
        <taxon>Pseudonocardiaceae</taxon>
        <taxon>Saccharopolyspora</taxon>
    </lineage>
</organism>
<evidence type="ECO:0000256" key="7">
    <source>
        <dbReference type="ARBA" id="ARBA00034000"/>
    </source>
</evidence>
<dbReference type="RefSeq" id="WP_263253516.1">
    <property type="nucleotide sequence ID" value="NZ_BAABLT010000042.1"/>
</dbReference>
<dbReference type="InterPro" id="IPR001264">
    <property type="entry name" value="Glyco_trans_51"/>
</dbReference>
<evidence type="ECO:0000259" key="9">
    <source>
        <dbReference type="Pfam" id="PF00905"/>
    </source>
</evidence>
<evidence type="ECO:0000256" key="1">
    <source>
        <dbReference type="ARBA" id="ARBA00022645"/>
    </source>
</evidence>
<protein>
    <submittedName>
        <fullName evidence="11">Transglycosylase domain-containing protein</fullName>
        <ecNumber evidence="11">2.4.-.-</ecNumber>
    </submittedName>
</protein>
<evidence type="ECO:0000256" key="8">
    <source>
        <dbReference type="ARBA" id="ARBA00049902"/>
    </source>
</evidence>
<dbReference type="Pfam" id="PF00912">
    <property type="entry name" value="Transgly"/>
    <property type="match status" value="1"/>
</dbReference>
<dbReference type="InterPro" id="IPR036950">
    <property type="entry name" value="PBP_transglycosylase"/>
</dbReference>
<evidence type="ECO:0000256" key="4">
    <source>
        <dbReference type="ARBA" id="ARBA00022679"/>
    </source>
</evidence>
<dbReference type="GO" id="GO:0016757">
    <property type="term" value="F:glycosyltransferase activity"/>
    <property type="evidence" value="ECO:0007669"/>
    <property type="project" value="UniProtKB-KW"/>
</dbReference>
<name>A0ABW3FZH2_9PSEU</name>
<dbReference type="Proteomes" id="UP001597018">
    <property type="component" value="Unassembled WGS sequence"/>
</dbReference>
<dbReference type="InterPro" id="IPR012338">
    <property type="entry name" value="Beta-lactam/transpept-like"/>
</dbReference>
<evidence type="ECO:0000256" key="5">
    <source>
        <dbReference type="ARBA" id="ARBA00022801"/>
    </source>
</evidence>
<dbReference type="SUPFAM" id="SSF53955">
    <property type="entry name" value="Lysozyme-like"/>
    <property type="match status" value="1"/>
</dbReference>
<keyword evidence="1" id="KW-0121">Carboxypeptidase</keyword>
<dbReference type="Gene3D" id="3.40.710.10">
    <property type="entry name" value="DD-peptidase/beta-lactamase superfamily"/>
    <property type="match status" value="1"/>
</dbReference>
<dbReference type="EMBL" id="JBHTIW010000023">
    <property type="protein sequence ID" value="MFD0922680.1"/>
    <property type="molecule type" value="Genomic_DNA"/>
</dbReference>
<evidence type="ECO:0000256" key="3">
    <source>
        <dbReference type="ARBA" id="ARBA00022676"/>
    </source>
</evidence>